<dbReference type="InterPro" id="IPR017853">
    <property type="entry name" value="GH"/>
</dbReference>
<dbReference type="AlphaFoldDB" id="A0A3A9WQ70"/>
<evidence type="ECO:0000256" key="6">
    <source>
        <dbReference type="SAM" id="SignalP"/>
    </source>
</evidence>
<protein>
    <recommendedName>
        <fullName evidence="2">cellulase</fullName>
        <ecNumber evidence="2">3.2.1.4</ecNumber>
    </recommendedName>
</protein>
<comment type="caution">
    <text evidence="8">The sequence shown here is derived from an EMBL/GenBank/DDBJ whole genome shotgun (WGS) entry which is preliminary data.</text>
</comment>
<feature type="signal peptide" evidence="6">
    <location>
        <begin position="1"/>
        <end position="38"/>
    </location>
</feature>
<dbReference type="Proteomes" id="UP000275024">
    <property type="component" value="Unassembled WGS sequence"/>
</dbReference>
<evidence type="ECO:0000256" key="3">
    <source>
        <dbReference type="ARBA" id="ARBA00022801"/>
    </source>
</evidence>
<evidence type="ECO:0000256" key="2">
    <source>
        <dbReference type="ARBA" id="ARBA00012601"/>
    </source>
</evidence>
<dbReference type="PANTHER" id="PTHR34142">
    <property type="entry name" value="ENDO-BETA-1,4-GLUCANASE A"/>
    <property type="match status" value="1"/>
</dbReference>
<name>A0A3A9WQ70_9ACTN</name>
<proteinExistence type="inferred from homology"/>
<dbReference type="PROSITE" id="PS00659">
    <property type="entry name" value="GLYCOSYL_HYDROL_F5"/>
    <property type="match status" value="1"/>
</dbReference>
<evidence type="ECO:0000256" key="5">
    <source>
        <dbReference type="RuleBase" id="RU361153"/>
    </source>
</evidence>
<dbReference type="InterPro" id="IPR018087">
    <property type="entry name" value="Glyco_hydro_5_CS"/>
</dbReference>
<dbReference type="PANTHER" id="PTHR34142:SF1">
    <property type="entry name" value="GLYCOSIDE HYDROLASE FAMILY 5 DOMAIN-CONTAINING PROTEIN"/>
    <property type="match status" value="1"/>
</dbReference>
<gene>
    <name evidence="9" type="ORF">D7318_17000</name>
    <name evidence="8" type="ORF">D7319_15465</name>
</gene>
<dbReference type="EMBL" id="RBDX01000011">
    <property type="protein sequence ID" value="RKN08337.1"/>
    <property type="molecule type" value="Genomic_DNA"/>
</dbReference>
<dbReference type="GO" id="GO:0000272">
    <property type="term" value="P:polysaccharide catabolic process"/>
    <property type="evidence" value="ECO:0007669"/>
    <property type="project" value="InterPro"/>
</dbReference>
<evidence type="ECO:0000313" key="8">
    <source>
        <dbReference type="EMBL" id="RKN08337.1"/>
    </source>
</evidence>
<accession>A0A3A9WQ70</accession>
<dbReference type="Pfam" id="PF00150">
    <property type="entry name" value="Cellulase"/>
    <property type="match status" value="1"/>
</dbReference>
<keyword evidence="3 5" id="KW-0378">Hydrolase</keyword>
<dbReference type="SUPFAM" id="SSF51445">
    <property type="entry name" value="(Trans)glycosidases"/>
    <property type="match status" value="1"/>
</dbReference>
<sequence>MLTSMRTSAKRSLRKVLTTVAALAAVTAALALPGPASADEAPASAPEASAAVPWLATEGNRVVDSSGNPVTLRGVSMIGPRHNYECTECNPQPMADHIARATDPARGWHSNVVRLPVTEWAPNDSLSLEDNIAQHVDPYVQQAVDLGVYIIVDFHRVQDYGTGGVPQDLVREFWEYVAPRYADIPNVLYEVYNEPINPDSWAQWKSYIQPVVDRVRALAPDNLILMGSPQWSTRLNGAVNDPIAGGNIVYVYHLYPNQGAATAAILDPKFGNAAEQIPVFLSEFGWNPAGEWSDPVTEGTTSGWGAPLREYLDARPHINWTAWAFDNYWKPQMYDHDWNLLGGEYQGQFIKQWLAELNG</sequence>
<dbReference type="OrthoDB" id="182870at2"/>
<keyword evidence="4 5" id="KW-0326">Glycosidase</keyword>
<evidence type="ECO:0000313" key="11">
    <source>
        <dbReference type="Proteomes" id="UP000275024"/>
    </source>
</evidence>
<keyword evidence="10" id="KW-1185">Reference proteome</keyword>
<evidence type="ECO:0000256" key="4">
    <source>
        <dbReference type="ARBA" id="ARBA00023295"/>
    </source>
</evidence>
<comment type="catalytic activity">
    <reaction evidence="1">
        <text>Endohydrolysis of (1-&gt;4)-beta-D-glucosidic linkages in cellulose, lichenin and cereal beta-D-glucans.</text>
        <dbReference type="EC" id="3.2.1.4"/>
    </reaction>
</comment>
<reference evidence="10 11" key="1">
    <citation type="submission" date="2018-09" db="EMBL/GenBank/DDBJ databases">
        <title>Streptomyces sp. nov. DS1-2, an endophytic actinomycete isolated from roots of Dendrobium scabrilingue.</title>
        <authorList>
            <person name="Kuncharoen N."/>
            <person name="Kudo T."/>
            <person name="Ohkuma M."/>
            <person name="Yuki M."/>
            <person name="Tanasupawat S."/>
        </authorList>
    </citation>
    <scope>NUCLEOTIDE SEQUENCE [LARGE SCALE GENOMIC DNA]</scope>
    <source>
        <strain evidence="8 11">AZ1-7</strain>
        <strain evidence="9 10">DS1-2</strain>
    </source>
</reference>
<dbReference type="InterPro" id="IPR001547">
    <property type="entry name" value="Glyco_hydro_5"/>
</dbReference>
<dbReference type="EMBL" id="RBDY01000011">
    <property type="protein sequence ID" value="RKN21627.1"/>
    <property type="molecule type" value="Genomic_DNA"/>
</dbReference>
<organism evidence="8 11">
    <name type="scientific">Streptomyces radicis</name>
    <dbReference type="NCBI Taxonomy" id="1750517"/>
    <lineage>
        <taxon>Bacteria</taxon>
        <taxon>Bacillati</taxon>
        <taxon>Actinomycetota</taxon>
        <taxon>Actinomycetes</taxon>
        <taxon>Kitasatosporales</taxon>
        <taxon>Streptomycetaceae</taxon>
        <taxon>Streptomyces</taxon>
    </lineage>
</organism>
<feature type="chain" id="PRO_5017272526" description="cellulase" evidence="6">
    <location>
        <begin position="39"/>
        <end position="359"/>
    </location>
</feature>
<dbReference type="Gene3D" id="3.20.20.80">
    <property type="entry name" value="Glycosidases"/>
    <property type="match status" value="1"/>
</dbReference>
<dbReference type="Proteomes" id="UP000268652">
    <property type="component" value="Unassembled WGS sequence"/>
</dbReference>
<evidence type="ECO:0000313" key="10">
    <source>
        <dbReference type="Proteomes" id="UP000268652"/>
    </source>
</evidence>
<dbReference type="EC" id="3.2.1.4" evidence="2"/>
<comment type="similarity">
    <text evidence="5">Belongs to the glycosyl hydrolase 5 (cellulase A) family.</text>
</comment>
<evidence type="ECO:0000313" key="9">
    <source>
        <dbReference type="EMBL" id="RKN21627.1"/>
    </source>
</evidence>
<evidence type="ECO:0000256" key="1">
    <source>
        <dbReference type="ARBA" id="ARBA00000966"/>
    </source>
</evidence>
<keyword evidence="6" id="KW-0732">Signal</keyword>
<dbReference type="GO" id="GO:0008810">
    <property type="term" value="F:cellulase activity"/>
    <property type="evidence" value="ECO:0007669"/>
    <property type="project" value="UniProtKB-EC"/>
</dbReference>
<feature type="domain" description="Glycoside hydrolase family 5" evidence="7">
    <location>
        <begin position="63"/>
        <end position="327"/>
    </location>
</feature>
<evidence type="ECO:0000259" key="7">
    <source>
        <dbReference type="Pfam" id="PF00150"/>
    </source>
</evidence>